<sequence length="168" mass="19229">MKDLNMIEEYNYDLFLVNTSKEVIDLVSNGADVNFVNYKGFTPLFVARNVEVAKALVENGADVNYQNSDGETAVFINPNMDVVRYLVSCGAKINHRNKKGQTVLFKTNKLLNVARLINMGCNPFLKSVDGHYHYENMTMADRKNYSQFIEVFKNNVRKKNEERMLLSA</sequence>
<protein>
    <submittedName>
        <fullName evidence="3">Ankyrin repeat domain-containing protein</fullName>
    </submittedName>
</protein>
<dbReference type="SUPFAM" id="SSF48403">
    <property type="entry name" value="Ankyrin repeat"/>
    <property type="match status" value="1"/>
</dbReference>
<gene>
    <name evidence="3" type="ORF">GDL02_21455</name>
</gene>
<organism evidence="3">
    <name type="scientific">Salmonella infantis</name>
    <dbReference type="NCBI Taxonomy" id="595"/>
    <lineage>
        <taxon>Bacteria</taxon>
        <taxon>Pseudomonadati</taxon>
        <taxon>Pseudomonadota</taxon>
        <taxon>Gammaproteobacteria</taxon>
        <taxon>Enterobacterales</taxon>
        <taxon>Enterobacteriaceae</taxon>
        <taxon>Salmonella</taxon>
    </lineage>
</organism>
<dbReference type="PANTHER" id="PTHR24124:SF14">
    <property type="entry name" value="CHROMOSOME UNDETERMINED SCAFFOLD_25, WHOLE GENOME SHOTGUN SEQUENCE"/>
    <property type="match status" value="1"/>
</dbReference>
<comment type="caution">
    <text evidence="3">The sequence shown here is derived from an EMBL/GenBank/DDBJ whole genome shotgun (WGS) entry which is preliminary data.</text>
</comment>
<reference evidence="3" key="2">
    <citation type="submission" date="2019-10" db="EMBL/GenBank/DDBJ databases">
        <authorList>
            <consortium name="NCBI Pathogen Detection Project"/>
        </authorList>
    </citation>
    <scope>NUCLEOTIDE SEQUENCE</scope>
    <source>
        <strain evidence="3">12-6064</strain>
    </source>
</reference>
<evidence type="ECO:0000256" key="2">
    <source>
        <dbReference type="ARBA" id="ARBA00023043"/>
    </source>
</evidence>
<dbReference type="EMBL" id="DAAAKH010000075">
    <property type="protein sequence ID" value="HAA0862771.1"/>
    <property type="molecule type" value="Genomic_DNA"/>
</dbReference>
<dbReference type="AlphaFoldDB" id="A0A3V5LJY1"/>
<dbReference type="InterPro" id="IPR036770">
    <property type="entry name" value="Ankyrin_rpt-contain_sf"/>
</dbReference>
<evidence type="ECO:0000313" key="3">
    <source>
        <dbReference type="EMBL" id="HAA0862771.1"/>
    </source>
</evidence>
<keyword evidence="2" id="KW-0040">ANK repeat</keyword>
<dbReference type="InterPro" id="IPR002110">
    <property type="entry name" value="Ankyrin_rpt"/>
</dbReference>
<dbReference type="GO" id="GO:0010468">
    <property type="term" value="P:regulation of gene expression"/>
    <property type="evidence" value="ECO:0007669"/>
    <property type="project" value="TreeGrafter"/>
</dbReference>
<evidence type="ECO:0000256" key="1">
    <source>
        <dbReference type="ARBA" id="ARBA00022737"/>
    </source>
</evidence>
<keyword evidence="1" id="KW-0677">Repeat</keyword>
<dbReference type="Gene3D" id="1.25.40.20">
    <property type="entry name" value="Ankyrin repeat-containing domain"/>
    <property type="match status" value="2"/>
</dbReference>
<reference evidence="3" key="1">
    <citation type="journal article" date="2018" name="Genome Biol.">
        <title>SKESA: strategic k-mer extension for scrupulous assemblies.</title>
        <authorList>
            <person name="Souvorov A."/>
            <person name="Agarwala R."/>
            <person name="Lipman D.J."/>
        </authorList>
    </citation>
    <scope>NUCLEOTIDE SEQUENCE</scope>
    <source>
        <strain evidence="3">12-6064</strain>
    </source>
</reference>
<dbReference type="Pfam" id="PF13637">
    <property type="entry name" value="Ank_4"/>
    <property type="match status" value="1"/>
</dbReference>
<proteinExistence type="predicted"/>
<name>A0A3V5LJY1_SALIN</name>
<dbReference type="PANTHER" id="PTHR24124">
    <property type="entry name" value="ANKYRIN REPEAT FAMILY A"/>
    <property type="match status" value="1"/>
</dbReference>
<accession>A0A3V5LJY1</accession>